<dbReference type="NCBIfam" id="TIGR03960">
    <property type="entry name" value="rSAM_fuse_unch"/>
    <property type="match status" value="1"/>
</dbReference>
<dbReference type="InterPro" id="IPR045784">
    <property type="entry name" value="Radical_SAM_N2"/>
</dbReference>
<dbReference type="RefSeq" id="WP_013380456.1">
    <property type="nucleotide sequence ID" value="NC_014624.2"/>
</dbReference>
<accession>A0AB74EZ95</accession>
<dbReference type="InterPro" id="IPR007197">
    <property type="entry name" value="rSAM"/>
</dbReference>
<organism evidence="2 3">
    <name type="scientific">Eubacterium callanderi</name>
    <dbReference type="NCBI Taxonomy" id="53442"/>
    <lineage>
        <taxon>Bacteria</taxon>
        <taxon>Bacillati</taxon>
        <taxon>Bacillota</taxon>
        <taxon>Clostridia</taxon>
        <taxon>Eubacteriales</taxon>
        <taxon>Eubacteriaceae</taxon>
        <taxon>Eubacterium</taxon>
    </lineage>
</organism>
<dbReference type="Proteomes" id="UP000184012">
    <property type="component" value="Unassembled WGS sequence"/>
</dbReference>
<dbReference type="PANTHER" id="PTHR42731">
    <property type="entry name" value="SLL1084 PROTEIN"/>
    <property type="match status" value="1"/>
</dbReference>
<name>A0AB74EZ95_9FIRM</name>
<dbReference type="InterPro" id="IPR006638">
    <property type="entry name" value="Elp3/MiaA/NifB-like_rSAM"/>
</dbReference>
<gene>
    <name evidence="2" type="ORF">SAMN04515649_106111</name>
</gene>
<dbReference type="Pfam" id="PF04055">
    <property type="entry name" value="Radical_SAM"/>
    <property type="match status" value="1"/>
</dbReference>
<dbReference type="GO" id="GO:0003824">
    <property type="term" value="F:catalytic activity"/>
    <property type="evidence" value="ECO:0007669"/>
    <property type="project" value="InterPro"/>
</dbReference>
<evidence type="ECO:0000313" key="2">
    <source>
        <dbReference type="EMBL" id="SHL58606.1"/>
    </source>
</evidence>
<dbReference type="SFLD" id="SFLDG01082">
    <property type="entry name" value="B12-binding_domain_containing"/>
    <property type="match status" value="1"/>
</dbReference>
<dbReference type="PROSITE" id="PS51918">
    <property type="entry name" value="RADICAL_SAM"/>
    <property type="match status" value="1"/>
</dbReference>
<dbReference type="PANTHER" id="PTHR42731:SF1">
    <property type="entry name" value="RADICAL SAM DOMAIN PROTEIN"/>
    <property type="match status" value="1"/>
</dbReference>
<feature type="domain" description="Radical SAM core" evidence="1">
    <location>
        <begin position="257"/>
        <end position="499"/>
    </location>
</feature>
<dbReference type="GeneID" id="68363267"/>
<evidence type="ECO:0000313" key="3">
    <source>
        <dbReference type="Proteomes" id="UP000184012"/>
    </source>
</evidence>
<proteinExistence type="predicted"/>
<dbReference type="Gene3D" id="3.80.30.20">
    <property type="entry name" value="tm_1862 like domain"/>
    <property type="match status" value="1"/>
</dbReference>
<dbReference type="InterPro" id="IPR023862">
    <property type="entry name" value="CHP03960_rSAM"/>
</dbReference>
<dbReference type="AlphaFoldDB" id="A0AB74EZ95"/>
<dbReference type="SFLD" id="SFLDS00029">
    <property type="entry name" value="Radical_SAM"/>
    <property type="match status" value="1"/>
</dbReference>
<dbReference type="SUPFAM" id="SSF102114">
    <property type="entry name" value="Radical SAM enzymes"/>
    <property type="match status" value="1"/>
</dbReference>
<evidence type="ECO:0000259" key="1">
    <source>
        <dbReference type="PROSITE" id="PS51918"/>
    </source>
</evidence>
<dbReference type="SMART" id="SM00729">
    <property type="entry name" value="Elp3"/>
    <property type="match status" value="1"/>
</dbReference>
<protein>
    <submittedName>
        <fullName evidence="2">Radical SAM family uncharacterized protein</fullName>
    </submittedName>
</protein>
<reference evidence="2 3" key="1">
    <citation type="submission" date="2016-11" db="EMBL/GenBank/DDBJ databases">
        <authorList>
            <person name="Varghese N."/>
            <person name="Submissions S."/>
        </authorList>
    </citation>
    <scope>NUCLEOTIDE SEQUENCE [LARGE SCALE GENOMIC DNA]</scope>
    <source>
        <strain evidence="2 3">FD</strain>
    </source>
</reference>
<dbReference type="Pfam" id="PF19864">
    <property type="entry name" value="Radical_SAM_N2"/>
    <property type="match status" value="1"/>
</dbReference>
<dbReference type="InterPro" id="IPR058240">
    <property type="entry name" value="rSAM_sf"/>
</dbReference>
<sequence>MHYDKELINKKVLPLVTKPITYQGNEVGAVHKDLKDTTIRYAFAFPDTYEVGMSHLGMKILYSLLNDQKDIWCERVFAPWVDMEAQMRSREIPLYALESMDPISAFDFVGFTLQYEMSYTNLINMLELGGIPLLSKDRGEDMPFIMAGGPCAYNPEPLADFVDIFVIGEAEEAILELMDAYRRFKAEGGTREDYLKKAASIEGVYVPAFYEAAYHEDGTLKAFTPLIEEAPRKIRKRFIKDLDDAYYPETYVVPYTETVHDRVSYEIFRGCGRGCRFCQAGMIYRPIREKSLNTIEEGIKTLLKTTGYEEISLASLSSGDYSKIETLIEDLVFDYEDQCIGVSLPSLRIDSLSIDMLEQIQKIRKTGITLAPEAGTQRMRDVINKGVTEENLLTTVRTAFERGWGHIKLYFMIGLPTETEADIAGIADLGQKVLDEYYAVPREERNKAVKIVLSTSCFVPKPFTPFQWFGQNTGDQFIEKQKMLKSLIKDRKISYNWHDGSLSYLEAVFARGDRRLGRVLLKAHEAGCKFDGWQEHYNHQKWLSVFEEAGVDPDFYALRSRSFDELLPWDFIDIGVTKEFLQKEWEKSTEETLTPYCREGCSSCGVMQFSKGWKCHEHYTV</sequence>
<comment type="caution">
    <text evidence="2">The sequence shown here is derived from an EMBL/GenBank/DDBJ whole genome shotgun (WGS) entry which is preliminary data.</text>
</comment>
<dbReference type="GO" id="GO:0051536">
    <property type="term" value="F:iron-sulfur cluster binding"/>
    <property type="evidence" value="ECO:0007669"/>
    <property type="project" value="InterPro"/>
</dbReference>
<dbReference type="EMBL" id="FRBP01000006">
    <property type="protein sequence ID" value="SHL58606.1"/>
    <property type="molecule type" value="Genomic_DNA"/>
</dbReference>
<dbReference type="CDD" id="cd01335">
    <property type="entry name" value="Radical_SAM"/>
    <property type="match status" value="1"/>
</dbReference>
<dbReference type="InterPro" id="IPR023404">
    <property type="entry name" value="rSAM_horseshoe"/>
</dbReference>